<protein>
    <submittedName>
        <fullName evidence="4">FLYWCH-type domain-containing protein</fullName>
    </submittedName>
</protein>
<evidence type="ECO:0000313" key="4">
    <source>
        <dbReference type="WBParaSite" id="PgR034_g055_t03"/>
    </source>
</evidence>
<keyword evidence="3" id="KW-1185">Reference proteome</keyword>
<name>A0A915BCI8_PARUN</name>
<dbReference type="Proteomes" id="UP000887569">
    <property type="component" value="Unplaced"/>
</dbReference>
<sequence>YEHEGKFSWRELAARARQAGILVSKSTLFRRFRHEKEDQQRRMMESMEKMEESDERYGSLIVRRVSLSRHLKATMLNVYECGVLRQYSLIRGDKETGGQYYRRAKCVGWKRKQQDGRIAYLSVLNGKIVGRSGGHHPCCEPLDENKVFAKAVDRQCRLDVRRGQTNPRLAHIKGMERMMGASLNACSYFPRWSSVRRAYYRHRRKPKVYTASLSPSLSPSQEMMKNGGANMEDREIDASHCSPYGSPRLQILLTGSDSDTMTHFTVSQRSLDDGIFTGVRKGYEDSVDDGVVLSGTTPERPSDPVIYRQPSSVTQELIAELRTMKAKLEQHEERIRLLEEQLADRVIVETGENIVYR</sequence>
<dbReference type="InterPro" id="IPR057001">
    <property type="entry name" value="RYYR-CCHC"/>
</dbReference>
<feature type="coiled-coil region" evidence="1">
    <location>
        <begin position="314"/>
        <end position="348"/>
    </location>
</feature>
<keyword evidence="1" id="KW-0175">Coiled coil</keyword>
<dbReference type="AlphaFoldDB" id="A0A915BCI8"/>
<dbReference type="Pfam" id="PF23674">
    <property type="entry name" value="RYYR-CCHC"/>
    <property type="match status" value="1"/>
</dbReference>
<organism evidence="3 4">
    <name type="scientific">Parascaris univalens</name>
    <name type="common">Nematode worm</name>
    <dbReference type="NCBI Taxonomy" id="6257"/>
    <lineage>
        <taxon>Eukaryota</taxon>
        <taxon>Metazoa</taxon>
        <taxon>Ecdysozoa</taxon>
        <taxon>Nematoda</taxon>
        <taxon>Chromadorea</taxon>
        <taxon>Rhabditida</taxon>
        <taxon>Spirurina</taxon>
        <taxon>Ascaridomorpha</taxon>
        <taxon>Ascaridoidea</taxon>
        <taxon>Ascarididae</taxon>
        <taxon>Parascaris</taxon>
    </lineage>
</organism>
<accession>A0A915BCI8</accession>
<reference evidence="4" key="1">
    <citation type="submission" date="2022-11" db="UniProtKB">
        <authorList>
            <consortium name="WormBaseParasite"/>
        </authorList>
    </citation>
    <scope>IDENTIFICATION</scope>
</reference>
<evidence type="ECO:0000256" key="1">
    <source>
        <dbReference type="SAM" id="Coils"/>
    </source>
</evidence>
<evidence type="ECO:0000259" key="2">
    <source>
        <dbReference type="Pfam" id="PF23674"/>
    </source>
</evidence>
<feature type="domain" description="RYYR-CCHC" evidence="2">
    <location>
        <begin position="64"/>
        <end position="139"/>
    </location>
</feature>
<dbReference type="WBParaSite" id="PgR034_g055_t03">
    <property type="protein sequence ID" value="PgR034_g055_t03"/>
    <property type="gene ID" value="PgR034_g055"/>
</dbReference>
<proteinExistence type="predicted"/>
<evidence type="ECO:0000313" key="3">
    <source>
        <dbReference type="Proteomes" id="UP000887569"/>
    </source>
</evidence>